<protein>
    <recommendedName>
        <fullName evidence="6">Protein kinase domain-containing protein</fullName>
    </recommendedName>
</protein>
<feature type="region of interest" description="Disordered" evidence="4">
    <location>
        <begin position="243"/>
        <end position="282"/>
    </location>
</feature>
<evidence type="ECO:0000256" key="3">
    <source>
        <dbReference type="PROSITE-ProRule" id="PRU10141"/>
    </source>
</evidence>
<dbReference type="PROSITE" id="PS00107">
    <property type="entry name" value="PROTEIN_KINASE_ATP"/>
    <property type="match status" value="1"/>
</dbReference>
<evidence type="ECO:0000256" key="4">
    <source>
        <dbReference type="SAM" id="MobiDB-lite"/>
    </source>
</evidence>
<feature type="transmembrane region" description="Helical" evidence="5">
    <location>
        <begin position="166"/>
        <end position="187"/>
    </location>
</feature>
<reference evidence="7" key="1">
    <citation type="submission" date="2021-01" db="EMBL/GenBank/DDBJ databases">
        <authorList>
            <person name="Corre E."/>
            <person name="Pelletier E."/>
            <person name="Niang G."/>
            <person name="Scheremetjew M."/>
            <person name="Finn R."/>
            <person name="Kale V."/>
            <person name="Holt S."/>
            <person name="Cochrane G."/>
            <person name="Meng A."/>
            <person name="Brown T."/>
            <person name="Cohen L."/>
        </authorList>
    </citation>
    <scope>NUCLEOTIDE SEQUENCE</scope>
    <source>
        <strain evidence="7">CCMP3105</strain>
    </source>
</reference>
<evidence type="ECO:0000256" key="1">
    <source>
        <dbReference type="ARBA" id="ARBA00022741"/>
    </source>
</evidence>
<sequence>MEPNDKVSLRFRDVRTEDFFVKSNHNQVVTNTCVVAAVVATVNVGRWALLLINNPFRDTHEARRTRLLIFTVEAGVLTLCSIVLAAALFKPLRRRLCVRATEVLVVLFMVVMSPSMFLMDKYYAPKTLGYDPDGIFTEAQHWSDTRVVLSQCVIILTSHLVLPIRWIMLIPLEVVCVVTYAGFGLMVGSPDGVSTWNALLIFVILVGISVLGRRTIEIHQRESLAQLIRERTARAETEFKLSRAEAKARSDPLADPIRGSPDARSEGDRCSRPDTTATSHALMDGNDLARITQIAREERWLIEHEELHTKPQEVLGSGGYGKVISGYFSYTSVAVKMTRMDLTEADEGDRKAWIVDLLNEIRILRHVRHPNVVQFYGATIDEQAGDVRLVLELVKGPCLESLILKGGGPTRALQASDQFKAITDTCRALCYLHSRKPPVVHGDLKGTNIIMELDPCLPGRFRAKLLDFGLARKLTRNPEPMGGTLMWVAPEVVRNPRKVGLSADFFSFGRLAFFVLTGIFPFFRGAAREVVISALRDNALPPLPWPRVNLALIAECRPWVELCSSATVEDRLDMPTVMRYLSQTAARLSADFDVDIGGLPEPLSTQEGEMEEPSLATGALADPSSSSGESTAPRSEARSAASEASNLNFKLRI</sequence>
<evidence type="ECO:0000313" key="7">
    <source>
        <dbReference type="EMBL" id="CAE4659549.1"/>
    </source>
</evidence>
<dbReference type="InterPro" id="IPR051681">
    <property type="entry name" value="Ser/Thr_Kinases-Pseudokinases"/>
</dbReference>
<keyword evidence="5" id="KW-0812">Transmembrane</keyword>
<feature type="binding site" evidence="3">
    <location>
        <position position="336"/>
    </location>
    <ligand>
        <name>ATP</name>
        <dbReference type="ChEBI" id="CHEBI:30616"/>
    </ligand>
</feature>
<evidence type="ECO:0000256" key="2">
    <source>
        <dbReference type="ARBA" id="ARBA00022840"/>
    </source>
</evidence>
<dbReference type="Pfam" id="PF00069">
    <property type="entry name" value="Pkinase"/>
    <property type="match status" value="1"/>
</dbReference>
<dbReference type="AlphaFoldDB" id="A0A7S4T061"/>
<name>A0A7S4T061_9DINO</name>
<dbReference type="Gene3D" id="1.10.510.10">
    <property type="entry name" value="Transferase(Phosphotransferase) domain 1"/>
    <property type="match status" value="1"/>
</dbReference>
<dbReference type="GO" id="GO:0005524">
    <property type="term" value="F:ATP binding"/>
    <property type="evidence" value="ECO:0007669"/>
    <property type="project" value="UniProtKB-UniRule"/>
</dbReference>
<feature type="compositionally biased region" description="Basic and acidic residues" evidence="4">
    <location>
        <begin position="243"/>
        <end position="252"/>
    </location>
</feature>
<organism evidence="7">
    <name type="scientific">Alexandrium monilatum</name>
    <dbReference type="NCBI Taxonomy" id="311494"/>
    <lineage>
        <taxon>Eukaryota</taxon>
        <taxon>Sar</taxon>
        <taxon>Alveolata</taxon>
        <taxon>Dinophyceae</taxon>
        <taxon>Gonyaulacales</taxon>
        <taxon>Pyrocystaceae</taxon>
        <taxon>Alexandrium</taxon>
    </lineage>
</organism>
<dbReference type="EMBL" id="HBNR01082287">
    <property type="protein sequence ID" value="CAE4659549.1"/>
    <property type="molecule type" value="Transcribed_RNA"/>
</dbReference>
<dbReference type="SMART" id="SM00220">
    <property type="entry name" value="S_TKc"/>
    <property type="match status" value="1"/>
</dbReference>
<feature type="transmembrane region" description="Helical" evidence="5">
    <location>
        <begin position="67"/>
        <end position="89"/>
    </location>
</feature>
<dbReference type="PANTHER" id="PTHR44329">
    <property type="entry name" value="SERINE/THREONINE-PROTEIN KINASE TNNI3K-RELATED"/>
    <property type="match status" value="1"/>
</dbReference>
<feature type="compositionally biased region" description="Basic and acidic residues" evidence="4">
    <location>
        <begin position="261"/>
        <end position="272"/>
    </location>
</feature>
<dbReference type="GO" id="GO:0004674">
    <property type="term" value="F:protein serine/threonine kinase activity"/>
    <property type="evidence" value="ECO:0007669"/>
    <property type="project" value="TreeGrafter"/>
</dbReference>
<dbReference type="PROSITE" id="PS00108">
    <property type="entry name" value="PROTEIN_KINASE_ST"/>
    <property type="match status" value="1"/>
</dbReference>
<proteinExistence type="predicted"/>
<feature type="compositionally biased region" description="Low complexity" evidence="4">
    <location>
        <begin position="629"/>
        <end position="645"/>
    </location>
</feature>
<keyword evidence="2 3" id="KW-0067">ATP-binding</keyword>
<evidence type="ECO:0000259" key="6">
    <source>
        <dbReference type="PROSITE" id="PS50011"/>
    </source>
</evidence>
<dbReference type="SUPFAM" id="SSF56112">
    <property type="entry name" value="Protein kinase-like (PK-like)"/>
    <property type="match status" value="1"/>
</dbReference>
<feature type="transmembrane region" description="Helical" evidence="5">
    <location>
        <begin position="193"/>
        <end position="212"/>
    </location>
</feature>
<evidence type="ECO:0000256" key="5">
    <source>
        <dbReference type="SAM" id="Phobius"/>
    </source>
</evidence>
<gene>
    <name evidence="7" type="ORF">AMON00008_LOCUS58876</name>
</gene>
<dbReference type="InterPro" id="IPR011009">
    <property type="entry name" value="Kinase-like_dom_sf"/>
</dbReference>
<keyword evidence="5" id="KW-0472">Membrane</keyword>
<dbReference type="InterPro" id="IPR017441">
    <property type="entry name" value="Protein_kinase_ATP_BS"/>
</dbReference>
<keyword evidence="5" id="KW-1133">Transmembrane helix</keyword>
<feature type="domain" description="Protein kinase" evidence="6">
    <location>
        <begin position="309"/>
        <end position="588"/>
    </location>
</feature>
<dbReference type="InterPro" id="IPR008271">
    <property type="entry name" value="Ser/Thr_kinase_AS"/>
</dbReference>
<keyword evidence="1 3" id="KW-0547">Nucleotide-binding</keyword>
<dbReference type="InterPro" id="IPR000719">
    <property type="entry name" value="Prot_kinase_dom"/>
</dbReference>
<dbReference type="PROSITE" id="PS50011">
    <property type="entry name" value="PROTEIN_KINASE_DOM"/>
    <property type="match status" value="1"/>
</dbReference>
<accession>A0A7S4T061</accession>
<feature type="transmembrane region" description="Helical" evidence="5">
    <location>
        <begin position="101"/>
        <end position="119"/>
    </location>
</feature>
<feature type="region of interest" description="Disordered" evidence="4">
    <location>
        <begin position="600"/>
        <end position="653"/>
    </location>
</feature>